<evidence type="ECO:0000313" key="2">
    <source>
        <dbReference type="Proteomes" id="UP000831817"/>
    </source>
</evidence>
<dbReference type="Proteomes" id="UP000831817">
    <property type="component" value="Chromosome"/>
</dbReference>
<organism evidence="1 2">
    <name type="scientific">Methanothermobacter tenebrarum</name>
    <dbReference type="NCBI Taxonomy" id="680118"/>
    <lineage>
        <taxon>Archaea</taxon>
        <taxon>Methanobacteriati</taxon>
        <taxon>Methanobacteriota</taxon>
        <taxon>Methanomada group</taxon>
        <taxon>Methanobacteria</taxon>
        <taxon>Methanobacteriales</taxon>
        <taxon>Methanobacteriaceae</taxon>
        <taxon>Methanothermobacter</taxon>
    </lineage>
</organism>
<evidence type="ECO:0000313" key="1">
    <source>
        <dbReference type="EMBL" id="BDH78711.1"/>
    </source>
</evidence>
<protein>
    <submittedName>
        <fullName evidence="1">Uncharacterized protein</fullName>
    </submittedName>
</protein>
<sequence length="69" mass="8041">MNLLDFSPPHGFCKETFRRKKIKFSPQRNSVTPHKCNNTLKGGNVIILYFFVSFEEVTGAYEEYDAYDT</sequence>
<name>A0ABN6PDK9_9EURY</name>
<reference evidence="1 2" key="1">
    <citation type="submission" date="2022-04" db="EMBL/GenBank/DDBJ databases">
        <title>Complete genome of Methanothermobacter tenebrarum strain RMAS.</title>
        <authorList>
            <person name="Nakamura K."/>
            <person name="Oshima K."/>
            <person name="Hattori M."/>
            <person name="Kamagata Y."/>
            <person name="Takamizawa K."/>
        </authorList>
    </citation>
    <scope>NUCLEOTIDE SEQUENCE [LARGE SCALE GENOMIC DNA]</scope>
    <source>
        <strain evidence="1 2">RMAS</strain>
    </source>
</reference>
<gene>
    <name evidence="1" type="ORF">MTTB_00900</name>
</gene>
<keyword evidence="2" id="KW-1185">Reference proteome</keyword>
<proteinExistence type="predicted"/>
<dbReference type="EMBL" id="AP025698">
    <property type="protein sequence ID" value="BDH78711.1"/>
    <property type="molecule type" value="Genomic_DNA"/>
</dbReference>
<accession>A0ABN6PDK9</accession>